<protein>
    <submittedName>
        <fullName evidence="1">Uncharacterized protein</fullName>
    </submittedName>
</protein>
<gene>
    <name evidence="1" type="ORF">ONZ51_g9213</name>
</gene>
<evidence type="ECO:0000313" key="2">
    <source>
        <dbReference type="Proteomes" id="UP001215151"/>
    </source>
</evidence>
<dbReference type="AlphaFoldDB" id="A0AAD7TM84"/>
<comment type="caution">
    <text evidence="1">The sequence shown here is derived from an EMBL/GenBank/DDBJ whole genome shotgun (WGS) entry which is preliminary data.</text>
</comment>
<keyword evidence="2" id="KW-1185">Reference proteome</keyword>
<evidence type="ECO:0000313" key="1">
    <source>
        <dbReference type="EMBL" id="KAJ8469121.1"/>
    </source>
</evidence>
<organism evidence="1 2">
    <name type="scientific">Trametes cubensis</name>
    <dbReference type="NCBI Taxonomy" id="1111947"/>
    <lineage>
        <taxon>Eukaryota</taxon>
        <taxon>Fungi</taxon>
        <taxon>Dikarya</taxon>
        <taxon>Basidiomycota</taxon>
        <taxon>Agaricomycotina</taxon>
        <taxon>Agaricomycetes</taxon>
        <taxon>Polyporales</taxon>
        <taxon>Polyporaceae</taxon>
        <taxon>Trametes</taxon>
    </lineage>
</organism>
<sequence>MHNLNLDILENICSSLTDIPTVLALSLVSHACHSLAIKSLFSMKPISLTKEATVRSFHHFLLGNTTNSKDRPHLLRGLIIDVLPDYDTRAEVAQLLIDILEHATHLEYLELPSPKYMFEYFECPALPEAMSRASTLREFVSADRQSWCSDVEAIVKRTRSPLEVVRLGLYDLAFSEETGCLRPAMLGRLLEHLAPTLEVLELTEGNVLYSQGDRGGPFPAVRSALLGLQSGPVWTDVLVNMFPALDGILNVGPLHGHDGAPLRANAPEQARIRALNRAYQEQHSWGKLDRVAGDTHTLYMLGLTCPVRHFMVDRVCSHRKQALVDFLRDAPPFRLKLTILLSHGLDVFDGLVPEEVASKLTHLVLMVAYDNCETSSGADANTVASIKWEDVLSKVKSSLRHCHQLTHLLLIVRCGIYVNEPDLDYSRDFATSIRSLDHEATARELKDAVPSLRYVLVTSNGCFSGVRIPKEENRERADWEPAYDLVTRGWFNTRTGWTDVDIDRPDVSLRRQRRLNDEVIEGVVRSQDLLINPEDEFWLGIDREWSEEETADWPYLP</sequence>
<accession>A0AAD7TM84</accession>
<dbReference type="Proteomes" id="UP001215151">
    <property type="component" value="Unassembled WGS sequence"/>
</dbReference>
<proteinExistence type="predicted"/>
<dbReference type="EMBL" id="JAPEVG010000305">
    <property type="protein sequence ID" value="KAJ8469121.1"/>
    <property type="molecule type" value="Genomic_DNA"/>
</dbReference>
<name>A0AAD7TM84_9APHY</name>
<reference evidence="1" key="1">
    <citation type="submission" date="2022-11" db="EMBL/GenBank/DDBJ databases">
        <title>Genome Sequence of Cubamyces cubensis.</title>
        <authorList>
            <person name="Buettner E."/>
        </authorList>
    </citation>
    <scope>NUCLEOTIDE SEQUENCE</scope>
    <source>
        <strain evidence="1">MPL-01</strain>
    </source>
</reference>